<evidence type="ECO:0000256" key="1">
    <source>
        <dbReference type="ARBA" id="ARBA00004123"/>
    </source>
</evidence>
<dbReference type="EMBL" id="FQNF01000020">
    <property type="protein sequence ID" value="SGZ39272.1"/>
    <property type="molecule type" value="Genomic_DNA"/>
</dbReference>
<dbReference type="GO" id="GO:0006354">
    <property type="term" value="P:DNA-templated transcription elongation"/>
    <property type="evidence" value="ECO:0007669"/>
    <property type="project" value="EnsemblFungi"/>
</dbReference>
<dbReference type="GO" id="GO:0042393">
    <property type="term" value="F:histone binding"/>
    <property type="evidence" value="ECO:0007669"/>
    <property type="project" value="TreeGrafter"/>
</dbReference>
<dbReference type="InterPro" id="IPR017884">
    <property type="entry name" value="SANT_dom"/>
</dbReference>
<evidence type="ECO:0000256" key="2">
    <source>
        <dbReference type="ARBA" id="ARBA00009687"/>
    </source>
</evidence>
<dbReference type="Pfam" id="PF00176">
    <property type="entry name" value="SNF2-rel_dom"/>
    <property type="match status" value="1"/>
</dbReference>
<feature type="coiled-coil region" evidence="9">
    <location>
        <begin position="126"/>
        <end position="153"/>
    </location>
</feature>
<dbReference type="GO" id="GO:0016887">
    <property type="term" value="F:ATP hydrolysis activity"/>
    <property type="evidence" value="ECO:0007669"/>
    <property type="project" value="EnsemblFungi"/>
</dbReference>
<dbReference type="GO" id="GO:0034728">
    <property type="term" value="P:nucleosome organization"/>
    <property type="evidence" value="ECO:0007669"/>
    <property type="project" value="TreeGrafter"/>
</dbReference>
<dbReference type="Gene3D" id="3.40.50.300">
    <property type="entry name" value="P-loop containing nucleotide triphosphate hydrolases"/>
    <property type="match status" value="1"/>
</dbReference>
<dbReference type="GO" id="GO:0005524">
    <property type="term" value="F:ATP binding"/>
    <property type="evidence" value="ECO:0007669"/>
    <property type="project" value="UniProtKB-KW"/>
</dbReference>
<evidence type="ECO:0000259" key="10">
    <source>
        <dbReference type="PROSITE" id="PS51192"/>
    </source>
</evidence>
<evidence type="ECO:0000256" key="9">
    <source>
        <dbReference type="SAM" id="Coils"/>
    </source>
</evidence>
<evidence type="ECO:0000256" key="3">
    <source>
        <dbReference type="ARBA" id="ARBA00022741"/>
    </source>
</evidence>
<dbReference type="GO" id="GO:0003730">
    <property type="term" value="F:mRNA 3'-UTR binding"/>
    <property type="evidence" value="ECO:0007669"/>
    <property type="project" value="EnsemblFungi"/>
</dbReference>
<dbReference type="GO" id="GO:0004386">
    <property type="term" value="F:helicase activity"/>
    <property type="evidence" value="ECO:0007669"/>
    <property type="project" value="UniProtKB-KW"/>
</dbReference>
<dbReference type="InterPro" id="IPR015194">
    <property type="entry name" value="ISWI_HAND-dom"/>
</dbReference>
<dbReference type="PANTHER" id="PTHR45623:SF49">
    <property type="entry name" value="SWI_SNF-RELATED MATRIX-ASSOCIATED ACTIN-DEPENDENT REGULATOR OF CHROMATIN SUBFAMILY A MEMBER 5"/>
    <property type="match status" value="1"/>
</dbReference>
<dbReference type="GO" id="GO:1902275">
    <property type="term" value="P:regulation of chromatin organization"/>
    <property type="evidence" value="ECO:0007669"/>
    <property type="project" value="EnsemblFungi"/>
</dbReference>
<dbReference type="GO" id="GO:0000182">
    <property type="term" value="F:rDNA binding"/>
    <property type="evidence" value="ECO:0007669"/>
    <property type="project" value="EnsemblFungi"/>
</dbReference>
<dbReference type="Gene3D" id="1.20.5.1190">
    <property type="entry name" value="iswi atpase"/>
    <property type="match status" value="1"/>
</dbReference>
<feature type="coiled-coil region" evidence="9">
    <location>
        <begin position="930"/>
        <end position="957"/>
    </location>
</feature>
<evidence type="ECO:0000259" key="11">
    <source>
        <dbReference type="PROSITE" id="PS51194"/>
    </source>
</evidence>
<keyword evidence="5" id="KW-0347">Helicase</keyword>
<name>A0A1L0AYU5_9ASCO</name>
<accession>A0A1L0AYU5</accession>
<keyword evidence="7 9" id="KW-0175">Coiled coil</keyword>
<dbReference type="SMART" id="SM00717">
    <property type="entry name" value="SANT"/>
    <property type="match status" value="2"/>
</dbReference>
<comment type="similarity">
    <text evidence="2">Belongs to the SNF2/RAD54 helicase family. ISWI subfamily.</text>
</comment>
<dbReference type="CDD" id="cd00167">
    <property type="entry name" value="SANT"/>
    <property type="match status" value="1"/>
</dbReference>
<dbReference type="SUPFAM" id="SSF46689">
    <property type="entry name" value="Homeodomain-like"/>
    <property type="match status" value="2"/>
</dbReference>
<dbReference type="PROSITE" id="PS51293">
    <property type="entry name" value="SANT"/>
    <property type="match status" value="1"/>
</dbReference>
<dbReference type="CDD" id="cd18793">
    <property type="entry name" value="SF2_C_SNF"/>
    <property type="match status" value="1"/>
</dbReference>
<dbReference type="FunFam" id="3.40.50.10810:FF:000015">
    <property type="entry name" value="lymphoid-specific helicase isoform X1"/>
    <property type="match status" value="1"/>
</dbReference>
<evidence type="ECO:0000256" key="5">
    <source>
        <dbReference type="ARBA" id="ARBA00022806"/>
    </source>
</evidence>
<dbReference type="SUPFAM" id="SSF52540">
    <property type="entry name" value="P-loop containing nucleoside triphosphate hydrolases"/>
    <property type="match status" value="2"/>
</dbReference>
<dbReference type="SMART" id="SM00487">
    <property type="entry name" value="DEXDc"/>
    <property type="match status" value="1"/>
</dbReference>
<evidence type="ECO:0000313" key="14">
    <source>
        <dbReference type="Proteomes" id="UP000183365"/>
    </source>
</evidence>
<dbReference type="OrthoDB" id="5857104at2759"/>
<dbReference type="GO" id="GO:0007062">
    <property type="term" value="P:sister chromatid cohesion"/>
    <property type="evidence" value="ECO:0007669"/>
    <property type="project" value="EnsemblFungi"/>
</dbReference>
<evidence type="ECO:0000256" key="6">
    <source>
        <dbReference type="ARBA" id="ARBA00022840"/>
    </source>
</evidence>
<dbReference type="InterPro" id="IPR036306">
    <property type="entry name" value="ISWI_HAND-dom_sf"/>
</dbReference>
<dbReference type="InterPro" id="IPR015195">
    <property type="entry name" value="SLIDE"/>
</dbReference>
<dbReference type="VEuPathDB" id="FungiDB:HGUI_01472"/>
<feature type="domain" description="Helicase ATP-binding" evidence="10">
    <location>
        <begin position="181"/>
        <end position="346"/>
    </location>
</feature>
<dbReference type="Gene3D" id="3.40.50.10810">
    <property type="entry name" value="Tandem AAA-ATPase domain"/>
    <property type="match status" value="1"/>
</dbReference>
<dbReference type="InterPro" id="IPR001005">
    <property type="entry name" value="SANT/Myb"/>
</dbReference>
<sequence>MTEIDAYLNKIKPLKDSLPDNFDSTDHYLIEKSQLKSSGRSQQSLDFNSTLKRFIKLLEITPLFKRFLVEKVNQESSSKKVTNNEAEHLLFTRVYNYIEKTHPNLLVEDGKQKDNFSKGESHRNKLSEKEEDKLLIKDEVDEISNEKETAEEESVLQFSESPIYINGELRPYQIQGLNWMVELYNNNLSGILADEMGLGKTLQTVSFLGYLRYFKQKRGPFLVITPKSTLNNWKREFNMWTPEVNCFVLQGDKQERSEIVNQKLLTRDFDVVVASYETVIIEKMHFKKFDWEYIVIDEAHRIKNEQSLLSQVIREIKSKNRMLITGTPLQNNLHELWALLNFLLPDIFTSAETFDEWFGKTKGNEEGSDTDVKDSDLVVKQLHSILTPFLLRRVKQDVEHSLKPKVELTVYTGLSAMQKKWYRQILEKDIDSINGNTNGSESKTQLLNIMMQLRKCCNHPYLFDGAEPGPPFTLDQHLIDNSAKLKVLDQLLAKFKQDGSRVLIFSQMSRVLDILEDYCYFKEYEYCRIDGSTDHEDRIKAIDDYNSPDSKKFIFLLTTRAGGLGINLTTADIVVLFDSDWNPQADLQAMDRAHRIGQKKQVKVFRFITEKTVEEKILERAKQKLRLDQLVIQQGRMKEAEDNKKTNSKDELLSMIQHGAKELFEQNKNSDGNDKDDEFDLEKLLRESEQRTKELNEKYESLTLDDIQNVKTEAGSTYEWDGKSFKKKAATYNLIDASEVIKQQQLQSRRDRQTNYNVDQYYSNALNGRSSSNAKPQKKLKMEKPEYLPLHHFYPEKTRRLSERRRLYETKVNEIVPTMDDCKLTYELTSNDWEEKDDAFKKNELSLLKENIKNATKPSEREENELNELKSQGYSNWTKLEFRKLITALQRHGRKNMNAVAAELKQTKTFEEVKEYFNVFWQNIHLVDNHERIVSNIEMEEQKIEKLHKQQEALRIKVSCYHDPLKELVIKYPSSASLSKRSFSEEQDRFLLVMLLKYGLFDGKAYDKIKQDINRNPMFFTDFVFKNRNAVDIQRRCGTLLQYIERENIDINKDKSLKSKMKEDEELYGSLEPVTKKAKMKI</sequence>
<dbReference type="GO" id="GO:0031491">
    <property type="term" value="F:nucleosome binding"/>
    <property type="evidence" value="ECO:0007669"/>
    <property type="project" value="EnsemblFungi"/>
</dbReference>
<dbReference type="Proteomes" id="UP000183365">
    <property type="component" value="Unassembled WGS sequence"/>
</dbReference>
<dbReference type="InterPro" id="IPR038718">
    <property type="entry name" value="SNF2-like_sf"/>
</dbReference>
<dbReference type="GO" id="GO:0006369">
    <property type="term" value="P:termination of RNA polymerase II transcription"/>
    <property type="evidence" value="ECO:0007669"/>
    <property type="project" value="EnsemblFungi"/>
</dbReference>
<keyword evidence="4" id="KW-0378">Hydrolase</keyword>
<dbReference type="GO" id="GO:1903895">
    <property type="term" value="P:negative regulation of IRE1-mediated unfolded protein response"/>
    <property type="evidence" value="ECO:0007669"/>
    <property type="project" value="EnsemblFungi"/>
</dbReference>
<dbReference type="InterPro" id="IPR009057">
    <property type="entry name" value="Homeodomain-like_sf"/>
</dbReference>
<dbReference type="InterPro" id="IPR000330">
    <property type="entry name" value="SNF2_N"/>
</dbReference>
<dbReference type="SMART" id="SM00490">
    <property type="entry name" value="HELICc"/>
    <property type="match status" value="1"/>
</dbReference>
<comment type="subcellular location">
    <subcellularLocation>
        <location evidence="1">Nucleus</location>
    </subcellularLocation>
</comment>
<dbReference type="FunFam" id="3.40.50.300:FF:000082">
    <property type="entry name" value="ISWI chromatin remodeling complex ATPase ISW1"/>
    <property type="match status" value="1"/>
</dbReference>
<feature type="coiled-coil region" evidence="9">
    <location>
        <begin position="678"/>
        <end position="705"/>
    </location>
</feature>
<dbReference type="GO" id="GO:0006363">
    <property type="term" value="P:termination of RNA polymerase I transcription"/>
    <property type="evidence" value="ECO:0007669"/>
    <property type="project" value="EnsemblFungi"/>
</dbReference>
<dbReference type="InterPro" id="IPR014001">
    <property type="entry name" value="Helicase_ATP-bd"/>
</dbReference>
<dbReference type="GO" id="GO:0001178">
    <property type="term" value="P:regulation of transcriptional start site selection at RNA polymerase II promoter"/>
    <property type="evidence" value="ECO:0007669"/>
    <property type="project" value="EnsemblFungi"/>
</dbReference>
<dbReference type="Gene3D" id="1.10.10.60">
    <property type="entry name" value="Homeodomain-like"/>
    <property type="match status" value="2"/>
</dbReference>
<dbReference type="GO" id="GO:0030874">
    <property type="term" value="C:nucleolar chromatin"/>
    <property type="evidence" value="ECO:0007669"/>
    <property type="project" value="EnsemblFungi"/>
</dbReference>
<evidence type="ECO:0000256" key="7">
    <source>
        <dbReference type="ARBA" id="ARBA00023054"/>
    </source>
</evidence>
<keyword evidence="14" id="KW-1185">Reference proteome</keyword>
<keyword evidence="8" id="KW-0539">Nucleus</keyword>
<proteinExistence type="inferred from homology"/>
<dbReference type="GO" id="GO:0000976">
    <property type="term" value="F:transcription cis-regulatory region binding"/>
    <property type="evidence" value="ECO:0007669"/>
    <property type="project" value="EnsemblFungi"/>
</dbReference>
<dbReference type="Pfam" id="PF00271">
    <property type="entry name" value="Helicase_C"/>
    <property type="match status" value="1"/>
</dbReference>
<dbReference type="PROSITE" id="PS51194">
    <property type="entry name" value="HELICASE_CTER"/>
    <property type="match status" value="1"/>
</dbReference>
<dbReference type="InterPro" id="IPR049730">
    <property type="entry name" value="SNF2/RAD54-like_C"/>
</dbReference>
<dbReference type="CDD" id="cd17997">
    <property type="entry name" value="DEXHc_SMARCA1_SMARCA5"/>
    <property type="match status" value="1"/>
</dbReference>
<dbReference type="InterPro" id="IPR044754">
    <property type="entry name" value="Isw1/2_DEXHc"/>
</dbReference>
<dbReference type="GO" id="GO:0140750">
    <property type="term" value="F:nucleosome array spacer activity"/>
    <property type="evidence" value="ECO:0007669"/>
    <property type="project" value="EnsemblFungi"/>
</dbReference>
<dbReference type="GO" id="GO:0045944">
    <property type="term" value="P:positive regulation of transcription by RNA polymerase II"/>
    <property type="evidence" value="ECO:0007669"/>
    <property type="project" value="EnsemblFungi"/>
</dbReference>
<keyword evidence="6" id="KW-0067">ATP-binding</keyword>
<dbReference type="Pfam" id="PF09111">
    <property type="entry name" value="SLIDE"/>
    <property type="match status" value="1"/>
</dbReference>
<feature type="domain" description="Helicase C-terminal" evidence="11">
    <location>
        <begin position="487"/>
        <end position="638"/>
    </location>
</feature>
<dbReference type="Pfam" id="PF09110">
    <property type="entry name" value="HAND"/>
    <property type="match status" value="1"/>
</dbReference>
<evidence type="ECO:0000256" key="4">
    <source>
        <dbReference type="ARBA" id="ARBA00022801"/>
    </source>
</evidence>
<evidence type="ECO:0000259" key="12">
    <source>
        <dbReference type="PROSITE" id="PS51293"/>
    </source>
</evidence>
<evidence type="ECO:0000256" key="8">
    <source>
        <dbReference type="ARBA" id="ARBA00023242"/>
    </source>
</evidence>
<reference evidence="14" key="1">
    <citation type="submission" date="2016-11" db="EMBL/GenBank/DDBJ databases">
        <authorList>
            <person name="Guldener U."/>
        </authorList>
    </citation>
    <scope>NUCLEOTIDE SEQUENCE [LARGE SCALE GENOMIC DNA]</scope>
</reference>
<keyword evidence="3" id="KW-0547">Nucleotide-binding</keyword>
<dbReference type="PROSITE" id="PS51192">
    <property type="entry name" value="HELICASE_ATP_BIND_1"/>
    <property type="match status" value="1"/>
</dbReference>
<dbReference type="PANTHER" id="PTHR45623">
    <property type="entry name" value="CHROMODOMAIN-HELICASE-DNA-BINDING PROTEIN 3-RELATED-RELATED"/>
    <property type="match status" value="1"/>
</dbReference>
<dbReference type="Gene3D" id="1.10.1040.30">
    <property type="entry name" value="ISWI, HAND domain"/>
    <property type="match status" value="1"/>
</dbReference>
<dbReference type="InterPro" id="IPR027417">
    <property type="entry name" value="P-loop_NTPase"/>
</dbReference>
<protein>
    <submittedName>
        <fullName evidence="13">Related to ISWI chromatin-remodeling complex ATPase ISW1</fullName>
    </submittedName>
</protein>
<dbReference type="GO" id="GO:0036436">
    <property type="term" value="C:Isw1a complex"/>
    <property type="evidence" value="ECO:0007669"/>
    <property type="project" value="EnsemblFungi"/>
</dbReference>
<organism evidence="13 14">
    <name type="scientific">Hanseniaspora guilliermondii</name>
    <dbReference type="NCBI Taxonomy" id="56406"/>
    <lineage>
        <taxon>Eukaryota</taxon>
        <taxon>Fungi</taxon>
        <taxon>Dikarya</taxon>
        <taxon>Ascomycota</taxon>
        <taxon>Saccharomycotina</taxon>
        <taxon>Saccharomycetes</taxon>
        <taxon>Saccharomycodales</taxon>
        <taxon>Saccharomycodaceae</taxon>
        <taxon>Hanseniaspora</taxon>
    </lineage>
</organism>
<dbReference type="GO" id="GO:0046832">
    <property type="term" value="P:negative regulation of RNA export from nucleus"/>
    <property type="evidence" value="ECO:0007669"/>
    <property type="project" value="EnsemblFungi"/>
</dbReference>
<dbReference type="InterPro" id="IPR001650">
    <property type="entry name" value="Helicase_C-like"/>
</dbReference>
<evidence type="ECO:0000313" key="13">
    <source>
        <dbReference type="EMBL" id="SGZ39272.1"/>
    </source>
</evidence>
<dbReference type="GO" id="GO:0036437">
    <property type="term" value="C:Isw1b complex"/>
    <property type="evidence" value="ECO:0007669"/>
    <property type="project" value="EnsemblFungi"/>
</dbReference>
<feature type="domain" description="SANT" evidence="12">
    <location>
        <begin position="872"/>
        <end position="925"/>
    </location>
</feature>
<gene>
    <name evidence="13" type="ORF">HGUI_01472</name>
</gene>
<dbReference type="AlphaFoldDB" id="A0A1L0AYU5"/>